<dbReference type="Gene3D" id="3.30.70.60">
    <property type="match status" value="1"/>
</dbReference>
<accession>A0A8H2K962</accession>
<evidence type="ECO:0000256" key="1">
    <source>
        <dbReference type="SAM" id="MobiDB-lite"/>
    </source>
</evidence>
<keyword evidence="3" id="KW-1185">Reference proteome</keyword>
<dbReference type="AlphaFoldDB" id="A0A8H2K962"/>
<organism evidence="2 3">
    <name type="scientific">Rhodoglobus vestalii</name>
    <dbReference type="NCBI Taxonomy" id="193384"/>
    <lineage>
        <taxon>Bacteria</taxon>
        <taxon>Bacillati</taxon>
        <taxon>Actinomycetota</taxon>
        <taxon>Actinomycetes</taxon>
        <taxon>Micrococcales</taxon>
        <taxon>Microbacteriaceae</taxon>
        <taxon>Rhodoglobus</taxon>
    </lineage>
</organism>
<feature type="region of interest" description="Disordered" evidence="1">
    <location>
        <begin position="118"/>
        <end position="146"/>
    </location>
</feature>
<reference evidence="2 3" key="1">
    <citation type="submission" date="2019-06" db="EMBL/GenBank/DDBJ databases">
        <title>Sequencing the genomes of 1000 actinobacteria strains.</title>
        <authorList>
            <person name="Klenk H.-P."/>
        </authorList>
    </citation>
    <scope>NUCLEOTIDE SEQUENCE [LARGE SCALE GENOMIC DNA]</scope>
    <source>
        <strain evidence="2 3">DSM 21947</strain>
    </source>
</reference>
<dbReference type="Proteomes" id="UP000316560">
    <property type="component" value="Unassembled WGS sequence"/>
</dbReference>
<dbReference type="EMBL" id="VFRA01000001">
    <property type="protein sequence ID" value="TQO20402.1"/>
    <property type="molecule type" value="Genomic_DNA"/>
</dbReference>
<dbReference type="RefSeq" id="WP_141990750.1">
    <property type="nucleotide sequence ID" value="NZ_VFRA01000001.1"/>
</dbReference>
<proteinExistence type="predicted"/>
<gene>
    <name evidence="2" type="ORF">FB472_2034</name>
</gene>
<comment type="caution">
    <text evidence="2">The sequence shown here is derived from an EMBL/GenBank/DDBJ whole genome shotgun (WGS) entry which is preliminary data.</text>
</comment>
<protein>
    <submittedName>
        <fullName evidence="2">Tfp pilus assembly protein PilO</fullName>
    </submittedName>
</protein>
<sequence>MNRIITIALVILMVAIPALGWLQGISPLLDQAAQADDDRENVEALNDINEIRVAALKEKFENIDELTAQVAALRTSIPEDFGIPTLLRQLNTYSAANNVTLVSVTVGDAEVFVAPVAPVDPNTAPPAEDDAAAEGTDAAAPPAPTGPTFYQTPIQIVVTGGYAEVMAFAGSLQTGPRLYLADGLAVTQNPEGFSAVISGTVFALPPSGVTPTTEEPAEQE</sequence>
<evidence type="ECO:0000313" key="2">
    <source>
        <dbReference type="EMBL" id="TQO20402.1"/>
    </source>
</evidence>
<dbReference type="InterPro" id="IPR014717">
    <property type="entry name" value="Transl_elong_EF1B/ribsomal_bS6"/>
</dbReference>
<evidence type="ECO:0000313" key="3">
    <source>
        <dbReference type="Proteomes" id="UP000316560"/>
    </source>
</evidence>
<name>A0A8H2K962_9MICO</name>